<keyword evidence="6 10" id="KW-0418">Kinase</keyword>
<evidence type="ECO:0000259" key="9">
    <source>
        <dbReference type="PROSITE" id="PS50109"/>
    </source>
</evidence>
<dbReference type="InterPro" id="IPR050351">
    <property type="entry name" value="BphY/WalK/GraS-like"/>
</dbReference>
<feature type="transmembrane region" description="Helical" evidence="8">
    <location>
        <begin position="147"/>
        <end position="170"/>
    </location>
</feature>
<dbReference type="InterPro" id="IPR003661">
    <property type="entry name" value="HisK_dim/P_dom"/>
</dbReference>
<dbReference type="InterPro" id="IPR004358">
    <property type="entry name" value="Sig_transdc_His_kin-like_C"/>
</dbReference>
<sequence>MFKELRNKFLILNLVIISVTMIMAFTAIYLMTYNNVNRDINGELRKISEFNRKPMETPKDLPHPPERSISFTINTDNNGNVESFDSIFEIEKDFYEKAKTLALNKNKENGRFKLEDNYWAFMIRPSFYGNKITFLDITSRQGILTNLIYTFLIVALAMLIVIFLISRFFANKSIKPIKEAFERQKQFIADASHELKTPLAVINTNVDVLLGSGEDTIKNQSKWLYYIKSEVERMTNLTKDLLYLTNVDYSEVSLIFSSFNLSEALENVILTMEGVIFESNILLDYHMDSNLIMMGNNEQIRQVIMILLDNALKYTEPKGKVEVVLRRNHNHSLLSIKNSGKGIAEEDINKIFDRFYRIDKSRSRNSGGYGLGLAIARAIVEQHGGSIYAKSVLNESTTFTVELPLIN</sequence>
<keyword evidence="8" id="KW-0812">Transmembrane</keyword>
<feature type="domain" description="Histidine kinase" evidence="9">
    <location>
        <begin position="190"/>
        <end position="407"/>
    </location>
</feature>
<dbReference type="PROSITE" id="PS50109">
    <property type="entry name" value="HIS_KIN"/>
    <property type="match status" value="1"/>
</dbReference>
<comment type="caution">
    <text evidence="10">The sequence shown here is derived from an EMBL/GenBank/DDBJ whole genome shotgun (WGS) entry which is preliminary data.</text>
</comment>
<organism evidence="10 11">
    <name type="scientific">Clostridium malenominatum</name>
    <dbReference type="NCBI Taxonomy" id="1539"/>
    <lineage>
        <taxon>Bacteria</taxon>
        <taxon>Bacillati</taxon>
        <taxon>Bacillota</taxon>
        <taxon>Clostridia</taxon>
        <taxon>Eubacteriales</taxon>
        <taxon>Clostridiaceae</taxon>
        <taxon>Clostridium</taxon>
    </lineage>
</organism>
<evidence type="ECO:0000256" key="4">
    <source>
        <dbReference type="ARBA" id="ARBA00022553"/>
    </source>
</evidence>
<name>A0ABN1J184_9CLOT</name>
<comment type="subcellular location">
    <subcellularLocation>
        <location evidence="2">Membrane</location>
    </subcellularLocation>
</comment>
<dbReference type="EC" id="2.7.13.3" evidence="3"/>
<dbReference type="RefSeq" id="WP_343769469.1">
    <property type="nucleotide sequence ID" value="NZ_BAAACF010000001.1"/>
</dbReference>
<gene>
    <name evidence="10" type="ORF">GCM10008905_21370</name>
</gene>
<reference evidence="10 11" key="1">
    <citation type="journal article" date="2019" name="Int. J. Syst. Evol. Microbiol.">
        <title>The Global Catalogue of Microorganisms (GCM) 10K type strain sequencing project: providing services to taxonomists for standard genome sequencing and annotation.</title>
        <authorList>
            <consortium name="The Broad Institute Genomics Platform"/>
            <consortium name="The Broad Institute Genome Sequencing Center for Infectious Disease"/>
            <person name="Wu L."/>
            <person name="Ma J."/>
        </authorList>
    </citation>
    <scope>NUCLEOTIDE SEQUENCE [LARGE SCALE GENOMIC DNA]</scope>
    <source>
        <strain evidence="10 11">JCM 1405</strain>
    </source>
</reference>
<dbReference type="EMBL" id="BAAACF010000001">
    <property type="protein sequence ID" value="GAA0725663.1"/>
    <property type="molecule type" value="Genomic_DNA"/>
</dbReference>
<keyword evidence="8" id="KW-0472">Membrane</keyword>
<protein>
    <recommendedName>
        <fullName evidence="3">histidine kinase</fullName>
        <ecNumber evidence="3">2.7.13.3</ecNumber>
    </recommendedName>
</protein>
<dbReference type="CDD" id="cd00082">
    <property type="entry name" value="HisKA"/>
    <property type="match status" value="1"/>
</dbReference>
<keyword evidence="5" id="KW-0808">Transferase</keyword>
<evidence type="ECO:0000313" key="10">
    <source>
        <dbReference type="EMBL" id="GAA0725663.1"/>
    </source>
</evidence>
<dbReference type="SUPFAM" id="SSF55874">
    <property type="entry name" value="ATPase domain of HSP90 chaperone/DNA topoisomerase II/histidine kinase"/>
    <property type="match status" value="1"/>
</dbReference>
<dbReference type="Pfam" id="PF02518">
    <property type="entry name" value="HATPase_c"/>
    <property type="match status" value="1"/>
</dbReference>
<dbReference type="InterPro" id="IPR005467">
    <property type="entry name" value="His_kinase_dom"/>
</dbReference>
<dbReference type="SUPFAM" id="SSF47384">
    <property type="entry name" value="Homodimeric domain of signal transducing histidine kinase"/>
    <property type="match status" value="1"/>
</dbReference>
<dbReference type="InterPro" id="IPR003594">
    <property type="entry name" value="HATPase_dom"/>
</dbReference>
<dbReference type="Gene3D" id="3.30.565.10">
    <property type="entry name" value="Histidine kinase-like ATPase, C-terminal domain"/>
    <property type="match status" value="1"/>
</dbReference>
<keyword evidence="8" id="KW-1133">Transmembrane helix</keyword>
<evidence type="ECO:0000256" key="1">
    <source>
        <dbReference type="ARBA" id="ARBA00000085"/>
    </source>
</evidence>
<dbReference type="Pfam" id="PF00512">
    <property type="entry name" value="HisKA"/>
    <property type="match status" value="1"/>
</dbReference>
<keyword evidence="7" id="KW-0902">Two-component regulatory system</keyword>
<dbReference type="CDD" id="cd00075">
    <property type="entry name" value="HATPase"/>
    <property type="match status" value="1"/>
</dbReference>
<comment type="catalytic activity">
    <reaction evidence="1">
        <text>ATP + protein L-histidine = ADP + protein N-phospho-L-histidine.</text>
        <dbReference type="EC" id="2.7.13.3"/>
    </reaction>
</comment>
<dbReference type="SMART" id="SM00387">
    <property type="entry name" value="HATPase_c"/>
    <property type="match status" value="1"/>
</dbReference>
<evidence type="ECO:0000256" key="7">
    <source>
        <dbReference type="ARBA" id="ARBA00023012"/>
    </source>
</evidence>
<dbReference type="GO" id="GO:0016301">
    <property type="term" value="F:kinase activity"/>
    <property type="evidence" value="ECO:0007669"/>
    <property type="project" value="UniProtKB-KW"/>
</dbReference>
<dbReference type="PANTHER" id="PTHR45453">
    <property type="entry name" value="PHOSPHATE REGULON SENSOR PROTEIN PHOR"/>
    <property type="match status" value="1"/>
</dbReference>
<evidence type="ECO:0000256" key="2">
    <source>
        <dbReference type="ARBA" id="ARBA00004370"/>
    </source>
</evidence>
<keyword evidence="11" id="KW-1185">Reference proteome</keyword>
<evidence type="ECO:0000256" key="5">
    <source>
        <dbReference type="ARBA" id="ARBA00022679"/>
    </source>
</evidence>
<dbReference type="Gene3D" id="1.10.287.130">
    <property type="match status" value="1"/>
</dbReference>
<dbReference type="Proteomes" id="UP001500339">
    <property type="component" value="Unassembled WGS sequence"/>
</dbReference>
<evidence type="ECO:0000313" key="11">
    <source>
        <dbReference type="Proteomes" id="UP001500339"/>
    </source>
</evidence>
<feature type="transmembrane region" description="Helical" evidence="8">
    <location>
        <begin position="9"/>
        <end position="31"/>
    </location>
</feature>
<dbReference type="InterPro" id="IPR036890">
    <property type="entry name" value="HATPase_C_sf"/>
</dbReference>
<evidence type="ECO:0000256" key="3">
    <source>
        <dbReference type="ARBA" id="ARBA00012438"/>
    </source>
</evidence>
<dbReference type="PRINTS" id="PR00344">
    <property type="entry name" value="BCTRLSENSOR"/>
</dbReference>
<accession>A0ABN1J184</accession>
<proteinExistence type="predicted"/>
<evidence type="ECO:0000256" key="6">
    <source>
        <dbReference type="ARBA" id="ARBA00022777"/>
    </source>
</evidence>
<dbReference type="SMART" id="SM00388">
    <property type="entry name" value="HisKA"/>
    <property type="match status" value="1"/>
</dbReference>
<dbReference type="InterPro" id="IPR036097">
    <property type="entry name" value="HisK_dim/P_sf"/>
</dbReference>
<dbReference type="PANTHER" id="PTHR45453:SF1">
    <property type="entry name" value="PHOSPHATE REGULON SENSOR PROTEIN PHOR"/>
    <property type="match status" value="1"/>
</dbReference>
<evidence type="ECO:0000256" key="8">
    <source>
        <dbReference type="SAM" id="Phobius"/>
    </source>
</evidence>
<keyword evidence="4" id="KW-0597">Phosphoprotein</keyword>